<name>A0AAP0B8D6_9ASPA</name>
<dbReference type="EMBL" id="JBBWWQ010000013">
    <property type="protein sequence ID" value="KAK8933403.1"/>
    <property type="molecule type" value="Genomic_DNA"/>
</dbReference>
<organism evidence="2 3">
    <name type="scientific">Platanthera zijinensis</name>
    <dbReference type="NCBI Taxonomy" id="2320716"/>
    <lineage>
        <taxon>Eukaryota</taxon>
        <taxon>Viridiplantae</taxon>
        <taxon>Streptophyta</taxon>
        <taxon>Embryophyta</taxon>
        <taxon>Tracheophyta</taxon>
        <taxon>Spermatophyta</taxon>
        <taxon>Magnoliopsida</taxon>
        <taxon>Liliopsida</taxon>
        <taxon>Asparagales</taxon>
        <taxon>Orchidaceae</taxon>
        <taxon>Orchidoideae</taxon>
        <taxon>Orchideae</taxon>
        <taxon>Orchidinae</taxon>
        <taxon>Platanthera</taxon>
    </lineage>
</organism>
<evidence type="ECO:0000313" key="3">
    <source>
        <dbReference type="Proteomes" id="UP001418222"/>
    </source>
</evidence>
<sequence length="293" mass="33366">MILSAAMSMKKSPVLKVTAKRNWLPVSLASMSKSSIRIDTEQLRNQIDQLKHEAEITRSKANNARVRLMRLSQAAENLQHWAAMDVALNKENEARELLMQNKKILQALERTKRRLEVLDELSVKINEAISLKETQLIGNVSLFPVINKEDSSPEIRIISPKCSFGTDAMESEILDPQHAEVCDEHDEEITTSARVSDGMMSNLRAISSYEDFLKNLDEQLRQVESDICNFLRFSKMILENKQKETNTKVQQASEILEHVRGTRARLVSFILLPTNMYVHVFPICSLSLSLSRS</sequence>
<proteinExistence type="predicted"/>
<evidence type="ECO:0000313" key="2">
    <source>
        <dbReference type="EMBL" id="KAK8933403.1"/>
    </source>
</evidence>
<evidence type="ECO:0000256" key="1">
    <source>
        <dbReference type="SAM" id="Coils"/>
    </source>
</evidence>
<reference evidence="2 3" key="1">
    <citation type="journal article" date="2022" name="Nat. Plants">
        <title>Genomes of leafy and leafless Platanthera orchids illuminate the evolution of mycoheterotrophy.</title>
        <authorList>
            <person name="Li M.H."/>
            <person name="Liu K.W."/>
            <person name="Li Z."/>
            <person name="Lu H.C."/>
            <person name="Ye Q.L."/>
            <person name="Zhang D."/>
            <person name="Wang J.Y."/>
            <person name="Li Y.F."/>
            <person name="Zhong Z.M."/>
            <person name="Liu X."/>
            <person name="Yu X."/>
            <person name="Liu D.K."/>
            <person name="Tu X.D."/>
            <person name="Liu B."/>
            <person name="Hao Y."/>
            <person name="Liao X.Y."/>
            <person name="Jiang Y.T."/>
            <person name="Sun W.H."/>
            <person name="Chen J."/>
            <person name="Chen Y.Q."/>
            <person name="Ai Y."/>
            <person name="Zhai J.W."/>
            <person name="Wu S.S."/>
            <person name="Zhou Z."/>
            <person name="Hsiao Y.Y."/>
            <person name="Wu W.L."/>
            <person name="Chen Y.Y."/>
            <person name="Lin Y.F."/>
            <person name="Hsu J.L."/>
            <person name="Li C.Y."/>
            <person name="Wang Z.W."/>
            <person name="Zhao X."/>
            <person name="Zhong W.Y."/>
            <person name="Ma X.K."/>
            <person name="Ma L."/>
            <person name="Huang J."/>
            <person name="Chen G.Z."/>
            <person name="Huang M.Z."/>
            <person name="Huang L."/>
            <person name="Peng D.H."/>
            <person name="Luo Y.B."/>
            <person name="Zou S.Q."/>
            <person name="Chen S.P."/>
            <person name="Lan S."/>
            <person name="Tsai W.C."/>
            <person name="Van de Peer Y."/>
            <person name="Liu Z.J."/>
        </authorList>
    </citation>
    <scope>NUCLEOTIDE SEQUENCE [LARGE SCALE GENOMIC DNA]</scope>
    <source>
        <strain evidence="2">Lor287</strain>
    </source>
</reference>
<accession>A0AAP0B8D6</accession>
<feature type="coiled-coil region" evidence="1">
    <location>
        <begin position="94"/>
        <end position="121"/>
    </location>
</feature>
<keyword evidence="3" id="KW-1185">Reference proteome</keyword>
<feature type="coiled-coil region" evidence="1">
    <location>
        <begin position="33"/>
        <end position="67"/>
    </location>
</feature>
<gene>
    <name evidence="2" type="ORF">KSP39_PZI015803</name>
</gene>
<dbReference type="Proteomes" id="UP001418222">
    <property type="component" value="Unassembled WGS sequence"/>
</dbReference>
<keyword evidence="1" id="KW-0175">Coiled coil</keyword>
<dbReference type="AlphaFoldDB" id="A0AAP0B8D6"/>
<dbReference type="PANTHER" id="PTHR37174:SF2">
    <property type="entry name" value="FORKHEAD-ASSOCIATED DOMAIN PROTEIN"/>
    <property type="match status" value="1"/>
</dbReference>
<protein>
    <submittedName>
        <fullName evidence="2">Uncharacterized protein</fullName>
    </submittedName>
</protein>
<dbReference type="PANTHER" id="PTHR37174">
    <property type="entry name" value="FORKHEAD-ASSOCIATED DOMAIN PROTEIN"/>
    <property type="match status" value="1"/>
</dbReference>
<comment type="caution">
    <text evidence="2">The sequence shown here is derived from an EMBL/GenBank/DDBJ whole genome shotgun (WGS) entry which is preliminary data.</text>
</comment>